<reference evidence="1 2" key="1">
    <citation type="submission" date="2018-03" db="EMBL/GenBank/DDBJ databases">
        <title>Diversity of phytobeneficial traits revealed by whole-genome analysis of worldwide-isolated phenazine-producing Pseudomonas spp.</title>
        <authorList>
            <person name="Biessy A."/>
            <person name="Novinscak A."/>
            <person name="Blom J."/>
            <person name="Leger G."/>
            <person name="Thomashow L.S."/>
            <person name="Cazorla F.M."/>
            <person name="Josic D."/>
            <person name="Filion M."/>
        </authorList>
    </citation>
    <scope>NUCLEOTIDE SEQUENCE [LARGE SCALE GENOMIC DNA]</scope>
    <source>
        <strain evidence="1 2">B25</strain>
    </source>
</reference>
<proteinExistence type="predicted"/>
<dbReference type="RefSeq" id="WP_241177238.1">
    <property type="nucleotide sequence ID" value="NZ_CP027753.1"/>
</dbReference>
<sequence>MQVNPNFREKIVFYETRHWWPTQYLIRTFGKDIMTEAVDVLNLAAGEVLKNQMGHENISTTFKHYVDMARMLIHRSRGGVNELVTAPDESVADFLEKTDGIKIL</sequence>
<dbReference type="AlphaFoldDB" id="A0A3G7TL85"/>
<organism evidence="1 2">
    <name type="scientific">Pseudomonas chlororaphis</name>
    <dbReference type="NCBI Taxonomy" id="587753"/>
    <lineage>
        <taxon>Bacteria</taxon>
        <taxon>Pseudomonadati</taxon>
        <taxon>Pseudomonadota</taxon>
        <taxon>Gammaproteobacteria</taxon>
        <taxon>Pseudomonadales</taxon>
        <taxon>Pseudomonadaceae</taxon>
        <taxon>Pseudomonas</taxon>
    </lineage>
</organism>
<name>A0A3G7TL85_9PSED</name>
<evidence type="ECO:0000313" key="2">
    <source>
        <dbReference type="Proteomes" id="UP000268048"/>
    </source>
</evidence>
<gene>
    <name evidence="1" type="ORF">C4K04_2066</name>
</gene>
<protein>
    <submittedName>
        <fullName evidence="1">Uncharacterized protein</fullName>
    </submittedName>
</protein>
<dbReference type="Proteomes" id="UP000268048">
    <property type="component" value="Chromosome"/>
</dbReference>
<dbReference type="EMBL" id="CP027753">
    <property type="protein sequence ID" value="AZE47750.1"/>
    <property type="molecule type" value="Genomic_DNA"/>
</dbReference>
<accession>A0A3G7TL85</accession>
<evidence type="ECO:0000313" key="1">
    <source>
        <dbReference type="EMBL" id="AZE47750.1"/>
    </source>
</evidence>